<dbReference type="SMART" id="SM00345">
    <property type="entry name" value="HTH_GNTR"/>
    <property type="match status" value="1"/>
</dbReference>
<dbReference type="GO" id="GO:0003677">
    <property type="term" value="F:DNA binding"/>
    <property type="evidence" value="ECO:0007669"/>
    <property type="project" value="UniProtKB-KW"/>
</dbReference>
<name>A0A151Y4C1_9GAMM</name>
<feature type="domain" description="HTH gntR-type" evidence="6">
    <location>
        <begin position="3"/>
        <end position="71"/>
    </location>
</feature>
<dbReference type="PANTHER" id="PTHR46577">
    <property type="entry name" value="HTH-TYPE TRANSCRIPTIONAL REGULATORY PROTEIN GABR"/>
    <property type="match status" value="1"/>
</dbReference>
<dbReference type="InterPro" id="IPR015421">
    <property type="entry name" value="PyrdxlP-dep_Trfase_major"/>
</dbReference>
<evidence type="ECO:0000256" key="2">
    <source>
        <dbReference type="ARBA" id="ARBA00022898"/>
    </source>
</evidence>
<dbReference type="InterPro" id="IPR015424">
    <property type="entry name" value="PyrdxlP-dep_Trfase"/>
</dbReference>
<dbReference type="CDD" id="cd07377">
    <property type="entry name" value="WHTH_GntR"/>
    <property type="match status" value="1"/>
</dbReference>
<reference evidence="7 8" key="1">
    <citation type="submission" date="2016-03" db="EMBL/GenBank/DDBJ databases">
        <title>Acinetobacter genomospecies 28 strain ANC 4149.</title>
        <authorList>
            <person name="Radolfova-Krizova L."/>
            <person name="Nemec A."/>
        </authorList>
    </citation>
    <scope>NUCLEOTIDE SEQUENCE [LARGE SCALE GENOMIC DNA]</scope>
    <source>
        <strain evidence="7 8">ANC 4149</strain>
    </source>
</reference>
<comment type="similarity">
    <text evidence="1">In the C-terminal section; belongs to the class-I pyridoxal-phosphate-dependent aminotransferase family.</text>
</comment>
<dbReference type="PROSITE" id="PS50949">
    <property type="entry name" value="HTH_GNTR"/>
    <property type="match status" value="1"/>
</dbReference>
<keyword evidence="8" id="KW-1185">Reference proteome</keyword>
<dbReference type="SUPFAM" id="SSF46785">
    <property type="entry name" value="Winged helix' DNA-binding domain"/>
    <property type="match status" value="1"/>
</dbReference>
<dbReference type="STRING" id="1806892.AZH43_08095"/>
<dbReference type="InterPro" id="IPR036388">
    <property type="entry name" value="WH-like_DNA-bd_sf"/>
</dbReference>
<dbReference type="OrthoDB" id="9802328at2"/>
<dbReference type="AlphaFoldDB" id="A0A151Y4C1"/>
<dbReference type="Gene3D" id="3.90.1150.10">
    <property type="entry name" value="Aspartate Aminotransferase, domain 1"/>
    <property type="match status" value="1"/>
</dbReference>
<evidence type="ECO:0000259" key="6">
    <source>
        <dbReference type="PROSITE" id="PS50949"/>
    </source>
</evidence>
<dbReference type="InterPro" id="IPR051446">
    <property type="entry name" value="HTH_trans_reg/aminotransferase"/>
</dbReference>
<dbReference type="Pfam" id="PF00155">
    <property type="entry name" value="Aminotran_1_2"/>
    <property type="match status" value="1"/>
</dbReference>
<protein>
    <submittedName>
        <fullName evidence="7">GntR family transcriptional regulator</fullName>
    </submittedName>
</protein>
<dbReference type="InterPro" id="IPR004839">
    <property type="entry name" value="Aminotransferase_I/II_large"/>
</dbReference>
<dbReference type="Proteomes" id="UP000076276">
    <property type="component" value="Unassembled WGS sequence"/>
</dbReference>
<evidence type="ECO:0000313" key="7">
    <source>
        <dbReference type="EMBL" id="KYQ72807.1"/>
    </source>
</evidence>
<dbReference type="CDD" id="cd00609">
    <property type="entry name" value="AAT_like"/>
    <property type="match status" value="1"/>
</dbReference>
<comment type="caution">
    <text evidence="7">The sequence shown here is derived from an EMBL/GenBank/DDBJ whole genome shotgun (WGS) entry which is preliminary data.</text>
</comment>
<keyword evidence="5" id="KW-0804">Transcription</keyword>
<organism evidence="7 8">
    <name type="scientific">Acinetobacter pragensis</name>
    <dbReference type="NCBI Taxonomy" id="1806892"/>
    <lineage>
        <taxon>Bacteria</taxon>
        <taxon>Pseudomonadati</taxon>
        <taxon>Pseudomonadota</taxon>
        <taxon>Gammaproteobacteria</taxon>
        <taxon>Moraxellales</taxon>
        <taxon>Moraxellaceae</taxon>
        <taxon>Acinetobacter</taxon>
    </lineage>
</organism>
<keyword evidence="3" id="KW-0805">Transcription regulation</keyword>
<proteinExistence type="inferred from homology"/>
<keyword evidence="4" id="KW-0238">DNA-binding</keyword>
<dbReference type="InterPro" id="IPR000524">
    <property type="entry name" value="Tscrpt_reg_HTH_GntR"/>
</dbReference>
<dbReference type="GO" id="GO:0003700">
    <property type="term" value="F:DNA-binding transcription factor activity"/>
    <property type="evidence" value="ECO:0007669"/>
    <property type="project" value="InterPro"/>
</dbReference>
<dbReference type="GO" id="GO:0030170">
    <property type="term" value="F:pyridoxal phosphate binding"/>
    <property type="evidence" value="ECO:0007669"/>
    <property type="project" value="InterPro"/>
</dbReference>
<dbReference type="Gene3D" id="1.10.10.10">
    <property type="entry name" value="Winged helix-like DNA-binding domain superfamily/Winged helix DNA-binding domain"/>
    <property type="match status" value="1"/>
</dbReference>
<gene>
    <name evidence="7" type="ORF">AZH43_08095</name>
</gene>
<accession>A0A151Y4C1</accession>
<evidence type="ECO:0000256" key="1">
    <source>
        <dbReference type="ARBA" id="ARBA00005384"/>
    </source>
</evidence>
<evidence type="ECO:0000256" key="3">
    <source>
        <dbReference type="ARBA" id="ARBA00023015"/>
    </source>
</evidence>
<evidence type="ECO:0000256" key="5">
    <source>
        <dbReference type="ARBA" id="ARBA00023163"/>
    </source>
</evidence>
<keyword evidence="2" id="KW-0663">Pyridoxal phosphate</keyword>
<dbReference type="PANTHER" id="PTHR46577:SF2">
    <property type="entry name" value="TRANSCRIPTIONAL REGULATORY PROTEIN"/>
    <property type="match status" value="1"/>
</dbReference>
<dbReference type="EMBL" id="LUAW01000013">
    <property type="protein sequence ID" value="KYQ72807.1"/>
    <property type="molecule type" value="Genomic_DNA"/>
</dbReference>
<dbReference type="Gene3D" id="3.40.640.10">
    <property type="entry name" value="Type I PLP-dependent aspartate aminotransferase-like (Major domain)"/>
    <property type="match status" value="1"/>
</dbReference>
<dbReference type="RefSeq" id="WP_067667176.1">
    <property type="nucleotide sequence ID" value="NZ_CBCSIK010000008.1"/>
</dbReference>
<evidence type="ECO:0000313" key="8">
    <source>
        <dbReference type="Proteomes" id="UP000076276"/>
    </source>
</evidence>
<dbReference type="Pfam" id="PF00392">
    <property type="entry name" value="GntR"/>
    <property type="match status" value="1"/>
</dbReference>
<dbReference type="SUPFAM" id="SSF53383">
    <property type="entry name" value="PLP-dependent transferases"/>
    <property type="match status" value="1"/>
</dbReference>
<dbReference type="InterPro" id="IPR015422">
    <property type="entry name" value="PyrdxlP-dep_Trfase_small"/>
</dbReference>
<evidence type="ECO:0000256" key="4">
    <source>
        <dbReference type="ARBA" id="ARBA00023125"/>
    </source>
</evidence>
<sequence length="465" mass="52308">MAATKIEYVMQLVQKQVSQNLLTVGTRVPSVRQYAQQLNCSVSTVVEAYARLVSLGVLESRIGAGYFVCRPSTASGLLAERGIEYSREVDPLWISRQSLDAPEEMLKPGCGWLPKEWMPEQAIRKALKAVAKSKSSLLLDYSIPHGHVDLRRYVARKREAYDVELNLNQILVSDSSTQSIDLIFRHLLKAEDTVIIDDPCYFNFRALIKAHGLNFIAVPFTKNGPDAALFKQALQYQPKLYLTNSGIHNPTGTALSMQTAYEIAKLAEKNGLYIIEDEIFTDFEYAPAPRYLTLLGLKQVIQIGSFTKTLSAAIRCGYIIAQEEMIDQLIDLNIATHFNSSHLNAEIIYQALMDSSYLRHIEWLKKQLHKSMIETVKKLAILNIHPVLLPKAGIFLWCRLPNQIDAIQLSQRCLAKGIILAPGNSFSQSENAGQFIRFNVAQCTDKKVFDVLTEVLEELKMRDAV</sequence>
<dbReference type="InterPro" id="IPR036390">
    <property type="entry name" value="WH_DNA-bd_sf"/>
</dbReference>